<dbReference type="PANTHER" id="PTHR33734">
    <property type="entry name" value="LYSM DOMAIN-CONTAINING GPI-ANCHORED PROTEIN 2"/>
    <property type="match status" value="1"/>
</dbReference>
<dbReference type="EMBL" id="JAHLFV010000185">
    <property type="protein sequence ID" value="MBU3850472.1"/>
    <property type="molecule type" value="Genomic_DNA"/>
</dbReference>
<dbReference type="SUPFAM" id="SSF53955">
    <property type="entry name" value="Lysozyme-like"/>
    <property type="match status" value="1"/>
</dbReference>
<dbReference type="PROSITE" id="PS51782">
    <property type="entry name" value="LYSM"/>
    <property type="match status" value="1"/>
</dbReference>
<dbReference type="Proteomes" id="UP000823914">
    <property type="component" value="Unassembled WGS sequence"/>
</dbReference>
<evidence type="ECO:0000313" key="2">
    <source>
        <dbReference type="EMBL" id="MBU3850472.1"/>
    </source>
</evidence>
<dbReference type="CDD" id="cd16894">
    <property type="entry name" value="MltD-like"/>
    <property type="match status" value="1"/>
</dbReference>
<accession>A0A9E2NZB8</accession>
<gene>
    <name evidence="2" type="ORF">IAA16_07905</name>
</gene>
<reference evidence="2" key="2">
    <citation type="submission" date="2021-04" db="EMBL/GenBank/DDBJ databases">
        <authorList>
            <person name="Gilroy R."/>
        </authorList>
    </citation>
    <scope>NUCLEOTIDE SEQUENCE</scope>
    <source>
        <strain evidence="2">Gambia15-2214</strain>
    </source>
</reference>
<dbReference type="SMART" id="SM00257">
    <property type="entry name" value="LysM"/>
    <property type="match status" value="1"/>
</dbReference>
<dbReference type="Gene3D" id="1.10.530.10">
    <property type="match status" value="1"/>
</dbReference>
<protein>
    <submittedName>
        <fullName evidence="2">Transglycosylase SLT domain-containing protein</fullName>
    </submittedName>
</protein>
<organism evidence="2 3">
    <name type="scientific">Candidatus Treponema excrementipullorum</name>
    <dbReference type="NCBI Taxonomy" id="2838768"/>
    <lineage>
        <taxon>Bacteria</taxon>
        <taxon>Pseudomonadati</taxon>
        <taxon>Spirochaetota</taxon>
        <taxon>Spirochaetia</taxon>
        <taxon>Spirochaetales</taxon>
        <taxon>Treponemataceae</taxon>
        <taxon>Treponema</taxon>
    </lineage>
</organism>
<dbReference type="Gene3D" id="3.10.350.10">
    <property type="entry name" value="LysM domain"/>
    <property type="match status" value="1"/>
</dbReference>
<dbReference type="Pfam" id="PF01476">
    <property type="entry name" value="LysM"/>
    <property type="match status" value="1"/>
</dbReference>
<dbReference type="AlphaFoldDB" id="A0A9E2NZB8"/>
<feature type="domain" description="LysM" evidence="1">
    <location>
        <begin position="333"/>
        <end position="377"/>
    </location>
</feature>
<dbReference type="InterPro" id="IPR018392">
    <property type="entry name" value="LysM"/>
</dbReference>
<reference evidence="2" key="1">
    <citation type="journal article" date="2021" name="PeerJ">
        <title>Extensive microbial diversity within the chicken gut microbiome revealed by metagenomics and culture.</title>
        <authorList>
            <person name="Gilroy R."/>
            <person name="Ravi A."/>
            <person name="Getino M."/>
            <person name="Pursley I."/>
            <person name="Horton D.L."/>
            <person name="Alikhan N.F."/>
            <person name="Baker D."/>
            <person name="Gharbi K."/>
            <person name="Hall N."/>
            <person name="Watson M."/>
            <person name="Adriaenssens E.M."/>
            <person name="Foster-Nyarko E."/>
            <person name="Jarju S."/>
            <person name="Secka A."/>
            <person name="Antonio M."/>
            <person name="Oren A."/>
            <person name="Chaudhuri R.R."/>
            <person name="La Ragione R."/>
            <person name="Hildebrand F."/>
            <person name="Pallen M.J."/>
        </authorList>
    </citation>
    <scope>NUCLEOTIDE SEQUENCE</scope>
    <source>
        <strain evidence="2">Gambia15-2214</strain>
    </source>
</reference>
<dbReference type="InterPro" id="IPR036779">
    <property type="entry name" value="LysM_dom_sf"/>
</dbReference>
<dbReference type="InterPro" id="IPR008258">
    <property type="entry name" value="Transglycosylase_SLT_dom_1"/>
</dbReference>
<dbReference type="InterPro" id="IPR023346">
    <property type="entry name" value="Lysozyme-like_dom_sf"/>
</dbReference>
<dbReference type="PANTHER" id="PTHR33734:SF22">
    <property type="entry name" value="MEMBRANE-BOUND LYTIC MUREIN TRANSGLYCOSYLASE D"/>
    <property type="match status" value="1"/>
</dbReference>
<dbReference type="SUPFAM" id="SSF54106">
    <property type="entry name" value="LysM domain"/>
    <property type="match status" value="1"/>
</dbReference>
<dbReference type="CDD" id="cd00118">
    <property type="entry name" value="LysM"/>
    <property type="match status" value="1"/>
</dbReference>
<name>A0A9E2NZB8_9SPIR</name>
<evidence type="ECO:0000313" key="3">
    <source>
        <dbReference type="Proteomes" id="UP000823914"/>
    </source>
</evidence>
<comment type="caution">
    <text evidence="2">The sequence shown here is derived from an EMBL/GenBank/DDBJ whole genome shotgun (WGS) entry which is preliminary data.</text>
</comment>
<evidence type="ECO:0000259" key="1">
    <source>
        <dbReference type="PROSITE" id="PS51782"/>
    </source>
</evidence>
<proteinExistence type="predicted"/>
<dbReference type="Pfam" id="PF01464">
    <property type="entry name" value="SLT"/>
    <property type="match status" value="1"/>
</dbReference>
<sequence length="381" mass="43268">MAIFLFVTLGVYPTADTEQEQQQQKDTLSPDSSLQLASVEDFHAVEINKDTVSPEELSQSVALHTELELFLTPVEQEDLQKYLKEFQSNFGIQWLTNTLEAGAPYRPYIRQKLEEAGLPMALEYLPVIESEYKTTAKSRSGALGMWQFMENSIDGLLMKNDWVDERLDPWKSTDAAIKKLQDNYNWFQDWSLALAAYNAGAGAINRLLVRYDMKNYWELAESNKLSTQTELYVPKFLAVAELVLNEEQYGLTFPKVTAEDAVQWDEVVTEKSVSLNALAQAMNLDLSILEFLNPALLRGRTPPLTRYTIRVPRGTKEEAEEVMKTLKVPSREETYTVVKGDTLWGISRRFGVTVDDICDANNIKENAILSIGKVLYIPIIE</sequence>